<keyword evidence="11" id="KW-1133">Transmembrane helix</keyword>
<dbReference type="SMART" id="SM00744">
    <property type="entry name" value="RINGv"/>
    <property type="match status" value="1"/>
</dbReference>
<feature type="compositionally biased region" description="Basic residues" evidence="10">
    <location>
        <begin position="108"/>
        <end position="118"/>
    </location>
</feature>
<reference evidence="14" key="2">
    <citation type="submission" date="2025-09" db="UniProtKB">
        <authorList>
            <consortium name="Ensembl"/>
        </authorList>
    </citation>
    <scope>IDENTIFICATION</scope>
</reference>
<evidence type="ECO:0000259" key="13">
    <source>
        <dbReference type="PROSITE" id="PS51292"/>
    </source>
</evidence>
<accession>A0A8C5CMB5</accession>
<dbReference type="GO" id="GO:0031901">
    <property type="term" value="C:early endosome membrane"/>
    <property type="evidence" value="ECO:0007669"/>
    <property type="project" value="UniProtKB-SubCell"/>
</dbReference>
<evidence type="ECO:0000256" key="10">
    <source>
        <dbReference type="SAM" id="MobiDB-lite"/>
    </source>
</evidence>
<evidence type="ECO:0000256" key="3">
    <source>
        <dbReference type="ARBA" id="ARBA00004520"/>
    </source>
</evidence>
<dbReference type="SUPFAM" id="SSF57850">
    <property type="entry name" value="RING/U-box"/>
    <property type="match status" value="1"/>
</dbReference>
<dbReference type="PROSITE" id="PS50089">
    <property type="entry name" value="ZF_RING_2"/>
    <property type="match status" value="1"/>
</dbReference>
<evidence type="ECO:0000256" key="1">
    <source>
        <dbReference type="ARBA" id="ARBA00004155"/>
    </source>
</evidence>
<feature type="compositionally biased region" description="Basic and acidic residues" evidence="10">
    <location>
        <begin position="186"/>
        <end position="197"/>
    </location>
</feature>
<evidence type="ECO:0000256" key="6">
    <source>
        <dbReference type="ARBA" id="ARBA00022833"/>
    </source>
</evidence>
<dbReference type="GO" id="GO:0002376">
    <property type="term" value="P:immune system process"/>
    <property type="evidence" value="ECO:0007669"/>
    <property type="project" value="UniProtKB-KW"/>
</dbReference>
<proteinExistence type="predicted"/>
<dbReference type="GeneTree" id="ENSGT00940000159346"/>
<dbReference type="Ensembl" id="ENSGMOT00000053874.1">
    <property type="protein sequence ID" value="ENSGMOP00000062402.1"/>
    <property type="gene ID" value="ENSGMOG00000023315.1"/>
</dbReference>
<dbReference type="GeneID" id="115539717"/>
<feature type="transmembrane region" description="Helical" evidence="11">
    <location>
        <begin position="469"/>
        <end position="491"/>
    </location>
</feature>
<protein>
    <submittedName>
        <fullName evidence="14">Uncharacterized protein</fullName>
    </submittedName>
</protein>
<feature type="compositionally biased region" description="Basic and acidic residues" evidence="10">
    <location>
        <begin position="510"/>
        <end position="520"/>
    </location>
</feature>
<keyword evidence="11" id="KW-0812">Transmembrane</keyword>
<keyword evidence="4" id="KW-0479">Metal-binding</keyword>
<keyword evidence="11" id="KW-0472">Membrane</keyword>
<comment type="subcellular location">
    <subcellularLocation>
        <location evidence="2">Cytoplasmic vesicle membrane</location>
        <topology evidence="2">Multi-pass membrane protein</topology>
    </subcellularLocation>
    <subcellularLocation>
        <location evidence="3">Early endosome membrane</location>
        <topology evidence="3">Multi-pass membrane protein</topology>
    </subcellularLocation>
    <subcellularLocation>
        <location evidence="1">Lysosome membrane</location>
        <topology evidence="1">Multi-pass membrane protein</topology>
    </subcellularLocation>
</comment>
<organism evidence="14 15">
    <name type="scientific">Gadus morhua</name>
    <name type="common">Atlantic cod</name>
    <dbReference type="NCBI Taxonomy" id="8049"/>
    <lineage>
        <taxon>Eukaryota</taxon>
        <taxon>Metazoa</taxon>
        <taxon>Chordata</taxon>
        <taxon>Craniata</taxon>
        <taxon>Vertebrata</taxon>
        <taxon>Euteleostomi</taxon>
        <taxon>Actinopterygii</taxon>
        <taxon>Neopterygii</taxon>
        <taxon>Teleostei</taxon>
        <taxon>Neoteleostei</taxon>
        <taxon>Acanthomorphata</taxon>
        <taxon>Zeiogadaria</taxon>
        <taxon>Gadariae</taxon>
        <taxon>Gadiformes</taxon>
        <taxon>Gadoidei</taxon>
        <taxon>Gadidae</taxon>
        <taxon>Gadus</taxon>
    </lineage>
</organism>
<evidence type="ECO:0000256" key="8">
    <source>
        <dbReference type="ARBA" id="ARBA00023329"/>
    </source>
</evidence>
<evidence type="ECO:0000256" key="9">
    <source>
        <dbReference type="PROSITE-ProRule" id="PRU00175"/>
    </source>
</evidence>
<keyword evidence="8" id="KW-0968">Cytoplasmic vesicle</keyword>
<feature type="region of interest" description="Disordered" evidence="10">
    <location>
        <begin position="1"/>
        <end position="286"/>
    </location>
</feature>
<keyword evidence="15" id="KW-1185">Reference proteome</keyword>
<evidence type="ECO:0000256" key="5">
    <source>
        <dbReference type="ARBA" id="ARBA00022771"/>
    </source>
</evidence>
<dbReference type="RefSeq" id="XP_030206353.1">
    <property type="nucleotide sequence ID" value="XM_030350493.1"/>
</dbReference>
<dbReference type="PANTHER" id="PTHR45981">
    <property type="entry name" value="LD02310P"/>
    <property type="match status" value="1"/>
</dbReference>
<feature type="domain" description="RING-CH-type" evidence="13">
    <location>
        <begin position="324"/>
        <end position="385"/>
    </location>
</feature>
<dbReference type="Pfam" id="PF12906">
    <property type="entry name" value="RINGv"/>
    <property type="match status" value="1"/>
</dbReference>
<dbReference type="GO" id="GO:0005765">
    <property type="term" value="C:lysosomal membrane"/>
    <property type="evidence" value="ECO:0007669"/>
    <property type="project" value="UniProtKB-SubCell"/>
</dbReference>
<dbReference type="GO" id="GO:0008270">
    <property type="term" value="F:zinc ion binding"/>
    <property type="evidence" value="ECO:0007669"/>
    <property type="project" value="UniProtKB-KW"/>
</dbReference>
<dbReference type="Gene3D" id="3.30.40.10">
    <property type="entry name" value="Zinc/RING finger domain, C3HC4 (zinc finger)"/>
    <property type="match status" value="1"/>
</dbReference>
<dbReference type="PROSITE" id="PS51292">
    <property type="entry name" value="ZF_RING_CH"/>
    <property type="match status" value="1"/>
</dbReference>
<dbReference type="Proteomes" id="UP000694546">
    <property type="component" value="Chromosome 3"/>
</dbReference>
<dbReference type="OrthoDB" id="264354at2759"/>
<gene>
    <name evidence="14" type="primary">marchf1</name>
</gene>
<evidence type="ECO:0000256" key="2">
    <source>
        <dbReference type="ARBA" id="ARBA00004439"/>
    </source>
</evidence>
<evidence type="ECO:0000256" key="7">
    <source>
        <dbReference type="ARBA" id="ARBA00022859"/>
    </source>
</evidence>
<feature type="compositionally biased region" description="Low complexity" evidence="10">
    <location>
        <begin position="525"/>
        <end position="537"/>
    </location>
</feature>
<evidence type="ECO:0000256" key="11">
    <source>
        <dbReference type="SAM" id="Phobius"/>
    </source>
</evidence>
<evidence type="ECO:0000259" key="12">
    <source>
        <dbReference type="PROSITE" id="PS50089"/>
    </source>
</evidence>
<feature type="compositionally biased region" description="Basic and acidic residues" evidence="10">
    <location>
        <begin position="147"/>
        <end position="169"/>
    </location>
</feature>
<feature type="compositionally biased region" description="Basic residues" evidence="10">
    <location>
        <begin position="198"/>
        <end position="207"/>
    </location>
</feature>
<evidence type="ECO:0000313" key="14">
    <source>
        <dbReference type="Ensembl" id="ENSGMOP00000062402.1"/>
    </source>
</evidence>
<dbReference type="InterPro" id="IPR001841">
    <property type="entry name" value="Znf_RING"/>
</dbReference>
<feature type="compositionally biased region" description="Basic and acidic residues" evidence="10">
    <location>
        <begin position="248"/>
        <end position="263"/>
    </location>
</feature>
<dbReference type="AlphaFoldDB" id="A0A8C5CMB5"/>
<dbReference type="InterPro" id="IPR013083">
    <property type="entry name" value="Znf_RING/FYVE/PHD"/>
</dbReference>
<sequence length="558" mass="60261">MPVHQIVVAPVRDPKSSPRSKDKLEGAKARKASSESRSSSIPKGKGSTAGLGTALKTSAIPPSPQDIGSSGPRAPLEASAAVTIKASLSKPPRPVAATTASQSTQQKKTVKRRHRRKKEVSDPVGGPVDAPAEGQGAPAREGSPSPDPRERKKERGEEPAGTRVRKELPAPRPKGPPSDTTSEDEAGGREDRSWSKERARRGRRRSGGGRDRPPGPRVRPGGEPGADKEAPMELQTMGSHEGGGGGEETGKPPECEAGPEKRRSSGGPPGAPSPGGSSSLAGEEEQMTYQGTYQEQGAGGGDSAVPTGTKHCGANGDTGQTLCSEDSDAEVCRICHCEGEEEYPLITPCWCTGSLRFVHRACLNQWIKSSDTRCCELCKYDFIMETELKPLFKWERLHMTKGEWRKILCSVVFHLLSLSCVTWSAYVLCKRTAEDFRLGKEDQLWRLALLKYYSAEGVMEWPFWTKVTVVGMGIISGLFFMHIQGGVYLQLWRRLKAFNRIITVQNCPEKGLHPPRDPKPRVKPTGDTVVVPVGPSPAQVPEEQMDSDQSVEAAVAPV</sequence>
<dbReference type="CDD" id="cd16807">
    <property type="entry name" value="RING_CH-C4HC3_MARCH8"/>
    <property type="match status" value="1"/>
</dbReference>
<evidence type="ECO:0000313" key="15">
    <source>
        <dbReference type="Proteomes" id="UP000694546"/>
    </source>
</evidence>
<keyword evidence="5 9" id="KW-0863">Zinc-finger</keyword>
<keyword evidence="6" id="KW-0862">Zinc</keyword>
<feature type="compositionally biased region" description="Basic and acidic residues" evidence="10">
    <location>
        <begin position="12"/>
        <end position="34"/>
    </location>
</feature>
<evidence type="ECO:0000256" key="4">
    <source>
        <dbReference type="ARBA" id="ARBA00022723"/>
    </source>
</evidence>
<feature type="domain" description="RING-type" evidence="12">
    <location>
        <begin position="332"/>
        <end position="379"/>
    </location>
</feature>
<feature type="region of interest" description="Disordered" evidence="10">
    <location>
        <begin position="509"/>
        <end position="558"/>
    </location>
</feature>
<keyword evidence="7" id="KW-0391">Immunity</keyword>
<dbReference type="OMA" id="KWERLHM"/>
<name>A0A8C5CMB5_GADMO</name>
<feature type="compositionally biased region" description="Low complexity" evidence="10">
    <location>
        <begin position="95"/>
        <end position="107"/>
    </location>
</feature>
<dbReference type="InterPro" id="IPR011016">
    <property type="entry name" value="Znf_RING-CH"/>
</dbReference>
<reference evidence="14" key="1">
    <citation type="submission" date="2025-08" db="UniProtKB">
        <authorList>
            <consortium name="Ensembl"/>
        </authorList>
    </citation>
    <scope>IDENTIFICATION</scope>
</reference>